<dbReference type="AlphaFoldDB" id="A0A512H978"/>
<name>A0A512H978_9PROT</name>
<dbReference type="Pfam" id="PF13481">
    <property type="entry name" value="AAA_25"/>
    <property type="match status" value="1"/>
</dbReference>
<feature type="region of interest" description="Disordered" evidence="1">
    <location>
        <begin position="1"/>
        <end position="34"/>
    </location>
</feature>
<dbReference type="EMBL" id="BJZO01000056">
    <property type="protein sequence ID" value="GEO82017.1"/>
    <property type="molecule type" value="Genomic_DNA"/>
</dbReference>
<protein>
    <recommendedName>
        <fullName evidence="4">AAA+ ATPase domain-containing protein</fullName>
    </recommendedName>
</protein>
<dbReference type="RefSeq" id="WP_170245077.1">
    <property type="nucleotide sequence ID" value="NZ_BJZO01000056.1"/>
</dbReference>
<accession>A0A512H978</accession>
<gene>
    <name evidence="2" type="ORF">ROR02_21480</name>
</gene>
<comment type="caution">
    <text evidence="2">The sequence shown here is derived from an EMBL/GenBank/DDBJ whole genome shotgun (WGS) entry which is preliminary data.</text>
</comment>
<dbReference type="Gene3D" id="3.40.50.300">
    <property type="entry name" value="P-loop containing nucleotide triphosphate hydrolases"/>
    <property type="match status" value="1"/>
</dbReference>
<evidence type="ECO:0000313" key="3">
    <source>
        <dbReference type="Proteomes" id="UP000321567"/>
    </source>
</evidence>
<proteinExistence type="predicted"/>
<reference evidence="2 3" key="1">
    <citation type="submission" date="2019-07" db="EMBL/GenBank/DDBJ databases">
        <title>Whole genome shotgun sequence of Rhodospirillum oryzae NBRC 107573.</title>
        <authorList>
            <person name="Hosoyama A."/>
            <person name="Uohara A."/>
            <person name="Ohji S."/>
            <person name="Ichikawa N."/>
        </authorList>
    </citation>
    <scope>NUCLEOTIDE SEQUENCE [LARGE SCALE GENOMIC DNA]</scope>
    <source>
        <strain evidence="2 3">NBRC 107573</strain>
    </source>
</reference>
<dbReference type="Proteomes" id="UP000321567">
    <property type="component" value="Unassembled WGS sequence"/>
</dbReference>
<keyword evidence="3" id="KW-1185">Reference proteome</keyword>
<dbReference type="InterPro" id="IPR027417">
    <property type="entry name" value="P-loop_NTPase"/>
</dbReference>
<evidence type="ECO:0000313" key="2">
    <source>
        <dbReference type="EMBL" id="GEO82017.1"/>
    </source>
</evidence>
<feature type="compositionally biased region" description="Basic and acidic residues" evidence="1">
    <location>
        <begin position="8"/>
        <end position="27"/>
    </location>
</feature>
<organism evidence="2 3">
    <name type="scientific">Pararhodospirillum oryzae</name>
    <dbReference type="NCBI Taxonomy" id="478448"/>
    <lineage>
        <taxon>Bacteria</taxon>
        <taxon>Pseudomonadati</taxon>
        <taxon>Pseudomonadota</taxon>
        <taxon>Alphaproteobacteria</taxon>
        <taxon>Rhodospirillales</taxon>
        <taxon>Rhodospirillaceae</taxon>
        <taxon>Pararhodospirillum</taxon>
    </lineage>
</organism>
<dbReference type="SUPFAM" id="SSF52540">
    <property type="entry name" value="P-loop containing nucleoside triphosphate hydrolases"/>
    <property type="match status" value="1"/>
</dbReference>
<sequence length="384" mass="41552">MTNSIPLDEARRRREWQDTRVRSEPRPKAAPRAWGGFRDTGRWVGKAPPSVDWIVTGLIPARMVTLLVANGGVGKTMFAQLATTCCAVGAPVAGRATAGGAGAGVFGEDPEGILHARQERICRHLGCDMEDLVGRVFPISFAGLDAALWRGGKTTPLFDSVEEEAKRIADLRLLVIDNVALVYADNENDRVPVSGFLNALNGMAERLGCAILLLTHTSKSSEAGTFKAASGSTAWINGARSVLQLKVDDEDPGRVELKLVKSNHARPGDQIDLRWTDCGVLDVDPDAANQGLLDRLDRQTRANKAKDAFLAGLEILATQGRKVSNSRHAPNYAPRELQSIGACRGFILRDLEDAMSVLFEVGEIIVAEDGPPSRRRSFIVRKGQ</sequence>
<evidence type="ECO:0000256" key="1">
    <source>
        <dbReference type="SAM" id="MobiDB-lite"/>
    </source>
</evidence>
<evidence type="ECO:0008006" key="4">
    <source>
        <dbReference type="Google" id="ProtNLM"/>
    </source>
</evidence>